<dbReference type="RefSeq" id="XP_018138961.1">
    <property type="nucleotide sequence ID" value="XM_018281856.1"/>
</dbReference>
<dbReference type="GeneID" id="28845850"/>
<gene>
    <name evidence="1" type="ORF">VFPPC_02159</name>
</gene>
<evidence type="ECO:0000313" key="1">
    <source>
        <dbReference type="EMBL" id="OAQ61152.1"/>
    </source>
</evidence>
<dbReference type="Proteomes" id="UP000078397">
    <property type="component" value="Unassembled WGS sequence"/>
</dbReference>
<name>A0A179F6W9_METCM</name>
<protein>
    <submittedName>
        <fullName evidence="1">Uncharacterized protein</fullName>
    </submittedName>
</protein>
<accession>A0A179F6W9</accession>
<comment type="caution">
    <text evidence="1">The sequence shown here is derived from an EMBL/GenBank/DDBJ whole genome shotgun (WGS) entry which is preliminary data.</text>
</comment>
<evidence type="ECO:0000313" key="2">
    <source>
        <dbReference type="Proteomes" id="UP000078397"/>
    </source>
</evidence>
<keyword evidence="2" id="KW-1185">Reference proteome</keyword>
<dbReference type="AlphaFoldDB" id="A0A179F6W9"/>
<dbReference type="EMBL" id="LSBJ02000001">
    <property type="protein sequence ID" value="OAQ61152.1"/>
    <property type="molecule type" value="Genomic_DNA"/>
</dbReference>
<proteinExistence type="predicted"/>
<sequence length="87" mass="9453">MCPCASSVAGASIWRPFNGSSTPTCLVESSMTIYTNVAIFNLDIKAQKQSCHDGMHPVFVEMMLVTDCCEVSIVLVMLRAPNSQPLK</sequence>
<dbReference type="KEGG" id="pchm:VFPPC_02159"/>
<organism evidence="1 2">
    <name type="scientific">Pochonia chlamydosporia 170</name>
    <dbReference type="NCBI Taxonomy" id="1380566"/>
    <lineage>
        <taxon>Eukaryota</taxon>
        <taxon>Fungi</taxon>
        <taxon>Dikarya</taxon>
        <taxon>Ascomycota</taxon>
        <taxon>Pezizomycotina</taxon>
        <taxon>Sordariomycetes</taxon>
        <taxon>Hypocreomycetidae</taxon>
        <taxon>Hypocreales</taxon>
        <taxon>Clavicipitaceae</taxon>
        <taxon>Pochonia</taxon>
    </lineage>
</organism>
<reference evidence="1 2" key="1">
    <citation type="journal article" date="2016" name="PLoS Pathog.">
        <title>Biosynthesis of antibiotic leucinostatins in bio-control fungus Purpureocillium lilacinum and their inhibition on phytophthora revealed by genome mining.</title>
        <authorList>
            <person name="Wang G."/>
            <person name="Liu Z."/>
            <person name="Lin R."/>
            <person name="Li E."/>
            <person name="Mao Z."/>
            <person name="Ling J."/>
            <person name="Yang Y."/>
            <person name="Yin W.B."/>
            <person name="Xie B."/>
        </authorList>
    </citation>
    <scope>NUCLEOTIDE SEQUENCE [LARGE SCALE GENOMIC DNA]</scope>
    <source>
        <strain evidence="1">170</strain>
    </source>
</reference>